<evidence type="ECO:0000256" key="2">
    <source>
        <dbReference type="SAM" id="Phobius"/>
    </source>
</evidence>
<proteinExistence type="predicted"/>
<keyword evidence="2" id="KW-0472">Membrane</keyword>
<keyword evidence="4" id="KW-1185">Reference proteome</keyword>
<gene>
    <name evidence="3" type="ORF">VVD49_10150</name>
</gene>
<sequence length="413" mass="43324">MDIQPGLGALMSVINTMLRNLDERRAGAARDPGLLDEIAVPAHQQEPARHRLLLVAPVLAAAVVAVVALYFWPRAEASARADLRPPGAVQAPLAVVTAVAAAEVSEAPVSQQAVPAATTPEHAARAEEPATGAREAMLVLATSMADVGDATTPSKASKPVRRAVVEVPSAASAQVSSSMPLATPEPQRSPARTELRPAARVSPALPQVVESGSIRVEQSTQTPAERNQMEVQHAAELLQRGAVVEAEASLRSVLANDKGMLAARQALFALLQRQQRSDEARALLRDGVSLAPTQASLLLPYARLLAARGEWGAAYEALAPASEVLAQDAEYRGLCGVALQRLGRYPQSVAEYRAAVKLAPTASAWWVGLGLSLEGDGKPGEARAAYLQARATPLGPELAQFVSNKLARVSATE</sequence>
<keyword evidence="2" id="KW-0812">Transmembrane</keyword>
<organism evidence="3 4">
    <name type="scientific">Uliginosibacterium silvisoli</name>
    <dbReference type="NCBI Taxonomy" id="3114758"/>
    <lineage>
        <taxon>Bacteria</taxon>
        <taxon>Pseudomonadati</taxon>
        <taxon>Pseudomonadota</taxon>
        <taxon>Betaproteobacteria</taxon>
        <taxon>Rhodocyclales</taxon>
        <taxon>Zoogloeaceae</taxon>
        <taxon>Uliginosibacterium</taxon>
    </lineage>
</organism>
<dbReference type="Pfam" id="PF13432">
    <property type="entry name" value="TPR_16"/>
    <property type="match status" value="1"/>
</dbReference>
<dbReference type="SUPFAM" id="SSF48452">
    <property type="entry name" value="TPR-like"/>
    <property type="match status" value="1"/>
</dbReference>
<name>A0ABU6K2E0_9RHOO</name>
<dbReference type="Gene3D" id="1.25.40.10">
    <property type="entry name" value="Tetratricopeptide repeat domain"/>
    <property type="match status" value="1"/>
</dbReference>
<dbReference type="EMBL" id="JAYXHS010000002">
    <property type="protein sequence ID" value="MEC5386088.1"/>
    <property type="molecule type" value="Genomic_DNA"/>
</dbReference>
<evidence type="ECO:0000256" key="1">
    <source>
        <dbReference type="SAM" id="MobiDB-lite"/>
    </source>
</evidence>
<protein>
    <recommendedName>
        <fullName evidence="5">Tetratricopeptide repeat protein</fullName>
    </recommendedName>
</protein>
<dbReference type="RefSeq" id="WP_327599065.1">
    <property type="nucleotide sequence ID" value="NZ_JAYXHS010000002.1"/>
</dbReference>
<reference evidence="3 4" key="1">
    <citation type="submission" date="2024-01" db="EMBL/GenBank/DDBJ databases">
        <title>Uliginosibacterium soil sp. nov.</title>
        <authorList>
            <person name="Lv Y."/>
        </authorList>
    </citation>
    <scope>NUCLEOTIDE SEQUENCE [LARGE SCALE GENOMIC DNA]</scope>
    <source>
        <strain evidence="3 4">H3</strain>
    </source>
</reference>
<evidence type="ECO:0000313" key="3">
    <source>
        <dbReference type="EMBL" id="MEC5386088.1"/>
    </source>
</evidence>
<feature type="region of interest" description="Disordered" evidence="1">
    <location>
        <begin position="171"/>
        <end position="226"/>
    </location>
</feature>
<comment type="caution">
    <text evidence="3">The sequence shown here is derived from an EMBL/GenBank/DDBJ whole genome shotgun (WGS) entry which is preliminary data.</text>
</comment>
<feature type="transmembrane region" description="Helical" evidence="2">
    <location>
        <begin position="52"/>
        <end position="72"/>
    </location>
</feature>
<feature type="compositionally biased region" description="Polar residues" evidence="1">
    <location>
        <begin position="216"/>
        <end position="225"/>
    </location>
</feature>
<accession>A0ABU6K2E0</accession>
<evidence type="ECO:0008006" key="5">
    <source>
        <dbReference type="Google" id="ProtNLM"/>
    </source>
</evidence>
<evidence type="ECO:0000313" key="4">
    <source>
        <dbReference type="Proteomes" id="UP001331561"/>
    </source>
</evidence>
<dbReference type="Proteomes" id="UP001331561">
    <property type="component" value="Unassembled WGS sequence"/>
</dbReference>
<dbReference type="InterPro" id="IPR011990">
    <property type="entry name" value="TPR-like_helical_dom_sf"/>
</dbReference>
<keyword evidence="2" id="KW-1133">Transmembrane helix</keyword>